<dbReference type="PROSITE" id="PS51831">
    <property type="entry name" value="HD"/>
    <property type="match status" value="1"/>
</dbReference>
<dbReference type="InterPro" id="IPR005249">
    <property type="entry name" value="YqeK"/>
</dbReference>
<keyword evidence="4 8" id="KW-0378">Hydrolase</keyword>
<dbReference type="InterPro" id="IPR051094">
    <property type="entry name" value="Diverse_Catalytic_Enzymes"/>
</dbReference>
<dbReference type="Gene3D" id="1.10.3210.10">
    <property type="entry name" value="Hypothetical protein af1432"/>
    <property type="match status" value="1"/>
</dbReference>
<keyword evidence="9" id="KW-1185">Reference proteome</keyword>
<dbReference type="NCBIfam" id="TIGR00488">
    <property type="entry name" value="bis(5'-nucleosyl)-tetraphosphatase (symmetrical) YqeK"/>
    <property type="match status" value="1"/>
</dbReference>
<organism evidence="8 9">
    <name type="scientific">Salipaludibacillus neizhouensis</name>
    <dbReference type="NCBI Taxonomy" id="885475"/>
    <lineage>
        <taxon>Bacteria</taxon>
        <taxon>Bacillati</taxon>
        <taxon>Bacillota</taxon>
        <taxon>Bacilli</taxon>
        <taxon>Bacillales</taxon>
        <taxon>Bacillaceae</taxon>
    </lineage>
</organism>
<evidence type="ECO:0000256" key="2">
    <source>
        <dbReference type="ARBA" id="ARBA00022723"/>
    </source>
</evidence>
<dbReference type="InterPro" id="IPR003607">
    <property type="entry name" value="HD/PDEase_dom"/>
</dbReference>
<proteinExistence type="predicted"/>
<dbReference type="EC" id="3.6.1.41" evidence="1"/>
<dbReference type="Proteomes" id="UP000281498">
    <property type="component" value="Unassembled WGS sequence"/>
</dbReference>
<keyword evidence="5" id="KW-0408">Iron</keyword>
<comment type="caution">
    <text evidence="8">The sequence shown here is derived from an EMBL/GenBank/DDBJ whole genome shotgun (WGS) entry which is preliminary data.</text>
</comment>
<dbReference type="SUPFAM" id="SSF109604">
    <property type="entry name" value="HD-domain/PDEase-like"/>
    <property type="match status" value="1"/>
</dbReference>
<keyword evidence="3" id="KW-0547">Nucleotide-binding</keyword>
<dbReference type="PANTHER" id="PTHR35795">
    <property type="entry name" value="SLR1885 PROTEIN"/>
    <property type="match status" value="1"/>
</dbReference>
<evidence type="ECO:0000256" key="1">
    <source>
        <dbReference type="ARBA" id="ARBA00012506"/>
    </source>
</evidence>
<dbReference type="RefSeq" id="WP_110936715.1">
    <property type="nucleotide sequence ID" value="NZ_KZ614146.1"/>
</dbReference>
<protein>
    <recommendedName>
        <fullName evidence="1">bis(5'-nucleosyl)-tetraphosphatase (symmetrical)</fullName>
        <ecNumber evidence="1">3.6.1.41</ecNumber>
    </recommendedName>
</protein>
<dbReference type="CDD" id="cd00077">
    <property type="entry name" value="HDc"/>
    <property type="match status" value="1"/>
</dbReference>
<dbReference type="OrthoDB" id="9782134at2"/>
<keyword evidence="2" id="KW-0479">Metal-binding</keyword>
<evidence type="ECO:0000256" key="4">
    <source>
        <dbReference type="ARBA" id="ARBA00022801"/>
    </source>
</evidence>
<dbReference type="GO" id="GO:0000166">
    <property type="term" value="F:nucleotide binding"/>
    <property type="evidence" value="ECO:0007669"/>
    <property type="project" value="UniProtKB-KW"/>
</dbReference>
<dbReference type="Pfam" id="PF01966">
    <property type="entry name" value="HD"/>
    <property type="match status" value="1"/>
</dbReference>
<feature type="domain" description="HD" evidence="7">
    <location>
        <begin position="18"/>
        <end position="133"/>
    </location>
</feature>
<dbReference type="GO" id="GO:0046872">
    <property type="term" value="F:metal ion binding"/>
    <property type="evidence" value="ECO:0007669"/>
    <property type="project" value="UniProtKB-KW"/>
</dbReference>
<accession>A0A3A9KLD5</accession>
<evidence type="ECO:0000256" key="6">
    <source>
        <dbReference type="ARBA" id="ARBA00049417"/>
    </source>
</evidence>
<evidence type="ECO:0000313" key="8">
    <source>
        <dbReference type="EMBL" id="RKL68645.1"/>
    </source>
</evidence>
<comment type="catalytic activity">
    <reaction evidence="6">
        <text>P(1),P(4)-bis(5'-adenosyl) tetraphosphate + H2O = 2 ADP + 2 H(+)</text>
        <dbReference type="Rhea" id="RHEA:24252"/>
        <dbReference type="ChEBI" id="CHEBI:15377"/>
        <dbReference type="ChEBI" id="CHEBI:15378"/>
        <dbReference type="ChEBI" id="CHEBI:58141"/>
        <dbReference type="ChEBI" id="CHEBI:456216"/>
        <dbReference type="EC" id="3.6.1.41"/>
    </reaction>
</comment>
<evidence type="ECO:0000256" key="5">
    <source>
        <dbReference type="ARBA" id="ARBA00023004"/>
    </source>
</evidence>
<dbReference type="GO" id="GO:0008803">
    <property type="term" value="F:bis(5'-nucleosyl)-tetraphosphatase (symmetrical) activity"/>
    <property type="evidence" value="ECO:0007669"/>
    <property type="project" value="UniProtKB-EC"/>
</dbReference>
<dbReference type="AlphaFoldDB" id="A0A3A9KLD5"/>
<reference evidence="8 9" key="1">
    <citation type="submission" date="2017-10" db="EMBL/GenBank/DDBJ databases">
        <title>Bacillus sp. nov., a halophilic bacterium isolated from a Keqin Lake.</title>
        <authorList>
            <person name="Wang H."/>
        </authorList>
    </citation>
    <scope>NUCLEOTIDE SEQUENCE [LARGE SCALE GENOMIC DNA]</scope>
    <source>
        <strain evidence="8 9">KCTC 13187</strain>
    </source>
</reference>
<dbReference type="SMART" id="SM00471">
    <property type="entry name" value="HDc"/>
    <property type="match status" value="1"/>
</dbReference>
<sequence>MNEVTAFETVQKALKPIRYEHTVRVTEEATRLVGIYGGNLEKIRLAAILHDYAKHRPIIEMRRKVQTCDKLPNAMLDYGDEILHSFVGAVFIEEELFITDETILSCIRSHTTGKVSMSLEEKIVFLADYIEPGRTFRQAEEVRKISDENLDLACLTALGNTIQYLSNKQLPIYPDTFAAYNDFVLR</sequence>
<dbReference type="EMBL" id="PDOE01000001">
    <property type="protein sequence ID" value="RKL68645.1"/>
    <property type="molecule type" value="Genomic_DNA"/>
</dbReference>
<gene>
    <name evidence="8" type="ORF">CR203_00925</name>
</gene>
<evidence type="ECO:0000313" key="9">
    <source>
        <dbReference type="Proteomes" id="UP000281498"/>
    </source>
</evidence>
<dbReference type="InterPro" id="IPR006674">
    <property type="entry name" value="HD_domain"/>
</dbReference>
<dbReference type="PANTHER" id="PTHR35795:SF1">
    <property type="entry name" value="BIS(5'-NUCLEOSYL)-TETRAPHOSPHATASE, SYMMETRICAL"/>
    <property type="match status" value="1"/>
</dbReference>
<evidence type="ECO:0000256" key="3">
    <source>
        <dbReference type="ARBA" id="ARBA00022741"/>
    </source>
</evidence>
<name>A0A3A9KLD5_9BACI</name>
<evidence type="ECO:0000259" key="7">
    <source>
        <dbReference type="PROSITE" id="PS51831"/>
    </source>
</evidence>